<sequence>MVRRGIGLVALFYLATALICFVPYFQFDHPLLIATGLIYAVPSFVIAGGVALRRAWGRKLAMILSPLLILVVLPLMFKKQPTFVFSFPFRIAVTYPPSSAVSFKWFFGLLLMGHLVSMFYLLGGRVKEEFQQKSAGEEDPKERDQTLDPNAGEEGNGD</sequence>
<feature type="region of interest" description="Disordered" evidence="1">
    <location>
        <begin position="131"/>
        <end position="158"/>
    </location>
</feature>
<name>A0A7X6ICY2_9BACT</name>
<keyword evidence="2" id="KW-0472">Membrane</keyword>
<proteinExistence type="predicted"/>
<organism evidence="3 4">
    <name type="scientific">Candidatus Manganitrophus noduliformans</name>
    <dbReference type="NCBI Taxonomy" id="2606439"/>
    <lineage>
        <taxon>Bacteria</taxon>
        <taxon>Pseudomonadati</taxon>
        <taxon>Nitrospirota</taxon>
        <taxon>Nitrospiria</taxon>
        <taxon>Candidatus Troglogloeales</taxon>
        <taxon>Candidatus Manganitrophaceae</taxon>
        <taxon>Candidatus Manganitrophus</taxon>
    </lineage>
</organism>
<evidence type="ECO:0000256" key="1">
    <source>
        <dbReference type="SAM" id="MobiDB-lite"/>
    </source>
</evidence>
<dbReference type="RefSeq" id="WP_168062975.1">
    <property type="nucleotide sequence ID" value="NZ_VTOW01000005.1"/>
</dbReference>
<dbReference type="Proteomes" id="UP000534783">
    <property type="component" value="Unassembled WGS sequence"/>
</dbReference>
<dbReference type="EMBL" id="VTOW01000005">
    <property type="protein sequence ID" value="NKE73026.1"/>
    <property type="molecule type" value="Genomic_DNA"/>
</dbReference>
<feature type="compositionally biased region" description="Basic and acidic residues" evidence="1">
    <location>
        <begin position="131"/>
        <end position="146"/>
    </location>
</feature>
<keyword evidence="4" id="KW-1185">Reference proteome</keyword>
<dbReference type="AlphaFoldDB" id="A0A7X6ICY2"/>
<evidence type="ECO:0000313" key="3">
    <source>
        <dbReference type="EMBL" id="NKE73026.1"/>
    </source>
</evidence>
<feature type="transmembrane region" description="Helical" evidence="2">
    <location>
        <begin position="31"/>
        <end position="52"/>
    </location>
</feature>
<reference evidence="3 4" key="1">
    <citation type="journal article" date="2020" name="Nature">
        <title>Bacterial chemolithoautotrophy via manganese oxidation.</title>
        <authorList>
            <person name="Yu H."/>
            <person name="Leadbetter J.R."/>
        </authorList>
    </citation>
    <scope>NUCLEOTIDE SEQUENCE [LARGE SCALE GENOMIC DNA]</scope>
    <source>
        <strain evidence="3 4">Mn-1</strain>
    </source>
</reference>
<keyword evidence="2" id="KW-0812">Transmembrane</keyword>
<evidence type="ECO:0000313" key="4">
    <source>
        <dbReference type="Proteomes" id="UP000534783"/>
    </source>
</evidence>
<feature type="transmembrane region" description="Helical" evidence="2">
    <location>
        <begin position="59"/>
        <end position="77"/>
    </location>
</feature>
<accession>A0A7X6ICY2</accession>
<feature type="transmembrane region" description="Helical" evidence="2">
    <location>
        <begin position="105"/>
        <end position="123"/>
    </location>
</feature>
<feature type="transmembrane region" description="Helical" evidence="2">
    <location>
        <begin position="7"/>
        <end position="25"/>
    </location>
</feature>
<comment type="caution">
    <text evidence="3">The sequence shown here is derived from an EMBL/GenBank/DDBJ whole genome shotgun (WGS) entry which is preliminary data.</text>
</comment>
<evidence type="ECO:0000256" key="2">
    <source>
        <dbReference type="SAM" id="Phobius"/>
    </source>
</evidence>
<protein>
    <submittedName>
        <fullName evidence="3">Uncharacterized protein</fullName>
    </submittedName>
</protein>
<gene>
    <name evidence="3" type="ORF">MNODULE_19925</name>
</gene>
<keyword evidence="2" id="KW-1133">Transmembrane helix</keyword>